<dbReference type="GO" id="GO:0030288">
    <property type="term" value="C:outer membrane-bounded periplasmic space"/>
    <property type="evidence" value="ECO:0007669"/>
    <property type="project" value="TreeGrafter"/>
</dbReference>
<dbReference type="GO" id="GO:0046914">
    <property type="term" value="F:transition metal ion binding"/>
    <property type="evidence" value="ECO:0007669"/>
    <property type="project" value="TreeGrafter"/>
</dbReference>
<dbReference type="GO" id="GO:0060003">
    <property type="term" value="P:copper ion export"/>
    <property type="evidence" value="ECO:0007669"/>
    <property type="project" value="TreeGrafter"/>
</dbReference>
<dbReference type="Pfam" id="PF25954">
    <property type="entry name" value="Beta-barrel_RND_2"/>
    <property type="match status" value="1"/>
</dbReference>
<name>A0A212K897_9BACT</name>
<dbReference type="AlphaFoldDB" id="A0A212K897"/>
<comment type="similarity">
    <text evidence="1">Belongs to the membrane fusion protein (MFP) (TC 8.A.1) family.</text>
</comment>
<accession>A0A212K897</accession>
<feature type="region of interest" description="Disordered" evidence="3">
    <location>
        <begin position="426"/>
        <end position="465"/>
    </location>
</feature>
<evidence type="ECO:0000256" key="2">
    <source>
        <dbReference type="ARBA" id="ARBA00022448"/>
    </source>
</evidence>
<dbReference type="GO" id="GO:0015679">
    <property type="term" value="P:plasma membrane copper ion transport"/>
    <property type="evidence" value="ECO:0007669"/>
    <property type="project" value="TreeGrafter"/>
</dbReference>
<dbReference type="GO" id="GO:0022857">
    <property type="term" value="F:transmembrane transporter activity"/>
    <property type="evidence" value="ECO:0007669"/>
    <property type="project" value="InterPro"/>
</dbReference>
<keyword evidence="2" id="KW-0813">Transport</keyword>
<reference evidence="6" key="1">
    <citation type="submission" date="2016-04" db="EMBL/GenBank/DDBJ databases">
        <authorList>
            <person name="Evans L.H."/>
            <person name="Alamgir A."/>
            <person name="Owens N."/>
            <person name="Weber N.D."/>
            <person name="Virtaneva K."/>
            <person name="Barbian K."/>
            <person name="Babar A."/>
            <person name="Rosenke K."/>
        </authorList>
    </citation>
    <scope>NUCLEOTIDE SEQUENCE</scope>
    <source>
        <strain evidence="6">86-1</strain>
    </source>
</reference>
<keyword evidence="4" id="KW-1133">Transmembrane helix</keyword>
<evidence type="ECO:0000256" key="1">
    <source>
        <dbReference type="ARBA" id="ARBA00009477"/>
    </source>
</evidence>
<dbReference type="Pfam" id="PF25919">
    <property type="entry name" value="BSH_CusB"/>
    <property type="match status" value="1"/>
</dbReference>
<dbReference type="InterPro" id="IPR006121">
    <property type="entry name" value="HMA_dom"/>
</dbReference>
<evidence type="ECO:0000313" key="6">
    <source>
        <dbReference type="EMBL" id="SBW07934.1"/>
    </source>
</evidence>
<dbReference type="PROSITE" id="PS50846">
    <property type="entry name" value="HMA_2"/>
    <property type="match status" value="1"/>
</dbReference>
<dbReference type="InterPro" id="IPR058792">
    <property type="entry name" value="Beta-barrel_RND_2"/>
</dbReference>
<dbReference type="SUPFAM" id="SSF111369">
    <property type="entry name" value="HlyD-like secretion proteins"/>
    <property type="match status" value="1"/>
</dbReference>
<dbReference type="InterPro" id="IPR006143">
    <property type="entry name" value="RND_pump_MFP"/>
</dbReference>
<protein>
    <recommendedName>
        <fullName evidence="5">HMA domain-containing protein</fullName>
    </recommendedName>
</protein>
<keyword evidence="4" id="KW-0472">Membrane</keyword>
<feature type="transmembrane region" description="Helical" evidence="4">
    <location>
        <begin position="14"/>
        <end position="32"/>
    </location>
</feature>
<dbReference type="PANTHER" id="PTHR30097:SF15">
    <property type="entry name" value="CATION EFFLUX SYSTEM PROTEIN CUSB"/>
    <property type="match status" value="1"/>
</dbReference>
<dbReference type="Gene3D" id="3.30.70.100">
    <property type="match status" value="1"/>
</dbReference>
<dbReference type="InterPro" id="IPR058791">
    <property type="entry name" value="3HB_CusB"/>
</dbReference>
<evidence type="ECO:0000256" key="4">
    <source>
        <dbReference type="SAM" id="Phobius"/>
    </source>
</evidence>
<dbReference type="Pfam" id="PF19335">
    <property type="entry name" value="HMBD"/>
    <property type="match status" value="1"/>
</dbReference>
<dbReference type="GO" id="GO:0016020">
    <property type="term" value="C:membrane"/>
    <property type="evidence" value="ECO:0007669"/>
    <property type="project" value="InterPro"/>
</dbReference>
<dbReference type="SUPFAM" id="SSF55008">
    <property type="entry name" value="HMA, heavy metal-associated domain"/>
    <property type="match status" value="1"/>
</dbReference>
<dbReference type="PANTHER" id="PTHR30097">
    <property type="entry name" value="CATION EFFLUX SYSTEM PROTEIN CUSB"/>
    <property type="match status" value="1"/>
</dbReference>
<dbReference type="NCBIfam" id="TIGR01730">
    <property type="entry name" value="RND_mfp"/>
    <property type="match status" value="1"/>
</dbReference>
<dbReference type="InterPro" id="IPR051909">
    <property type="entry name" value="MFP_Cation_Efflux"/>
</dbReference>
<dbReference type="FunFam" id="2.40.30.170:FF:000010">
    <property type="entry name" value="Efflux RND transporter periplasmic adaptor subunit"/>
    <property type="match status" value="1"/>
</dbReference>
<proteinExistence type="inferred from homology"/>
<dbReference type="InterPro" id="IPR045800">
    <property type="entry name" value="HMBD"/>
</dbReference>
<feature type="domain" description="HMA" evidence="5">
    <location>
        <begin position="471"/>
        <end position="537"/>
    </location>
</feature>
<organism evidence="6">
    <name type="scientific">uncultured Dysgonomonas sp</name>
    <dbReference type="NCBI Taxonomy" id="206096"/>
    <lineage>
        <taxon>Bacteria</taxon>
        <taxon>Pseudomonadati</taxon>
        <taxon>Bacteroidota</taxon>
        <taxon>Bacteroidia</taxon>
        <taxon>Bacteroidales</taxon>
        <taxon>Dysgonomonadaceae</taxon>
        <taxon>Dysgonomonas</taxon>
        <taxon>environmental samples</taxon>
    </lineage>
</organism>
<dbReference type="CDD" id="cd00371">
    <property type="entry name" value="HMA"/>
    <property type="match status" value="1"/>
</dbReference>
<evidence type="ECO:0000259" key="5">
    <source>
        <dbReference type="PROSITE" id="PS50846"/>
    </source>
</evidence>
<evidence type="ECO:0000256" key="3">
    <source>
        <dbReference type="SAM" id="MobiDB-lite"/>
    </source>
</evidence>
<dbReference type="Gene3D" id="2.40.420.20">
    <property type="match status" value="1"/>
</dbReference>
<dbReference type="InterPro" id="IPR058790">
    <property type="entry name" value="BSH_CusB"/>
</dbReference>
<dbReference type="EMBL" id="FLUM01000003">
    <property type="protein sequence ID" value="SBW07934.1"/>
    <property type="molecule type" value="Genomic_DNA"/>
</dbReference>
<dbReference type="InterPro" id="IPR036163">
    <property type="entry name" value="HMA_dom_sf"/>
</dbReference>
<dbReference type="RefSeq" id="WP_006801214.1">
    <property type="nucleotide sequence ID" value="NZ_LT599032.1"/>
</dbReference>
<dbReference type="Gene3D" id="2.40.30.170">
    <property type="match status" value="1"/>
</dbReference>
<dbReference type="Gene3D" id="6.10.140.730">
    <property type="match status" value="1"/>
</dbReference>
<feature type="compositionally biased region" description="Polar residues" evidence="3">
    <location>
        <begin position="435"/>
        <end position="448"/>
    </location>
</feature>
<keyword evidence="4" id="KW-0812">Transmembrane</keyword>
<dbReference type="Pfam" id="PF00403">
    <property type="entry name" value="HMA"/>
    <property type="match status" value="1"/>
</dbReference>
<sequence length="557" mass="60835">METNKLKKIINNNYIKYGLILIAGLFIGWLIFGASSNNQNESSEHVHEEGAEQIWTCAMHPQIRQNKPGKCPICGMDLIPLKTSGSGDEAVDPSAIQLSKEAVALANIQTTVISRQNPIKDVQLYGTIQADERLSQSQTSHVSGRIEKLFINFTGESVRQGQTIATIYSPELLSAQQELLEAAKMQSVQPALIQAAREKLRLWKLTDEQIARIEQSGNVSALVEIKANTGGIVVSKKVNQGDYINQGSVLFDIANLSQVWAMFDAYEVDLPFLKVGDKIDFTLQAVPGKTFSGRISFIDPILDRTTRTAKIRVETANSGMQLKPEMYANAIIKAPLKQFNNEIVIPKSSVLWTGKRSIVYVKQPNTQSPAFMLHEIELGPSLGDSYVVLSGVNEGDEIVTNGAFTIDASAQLEGKRSMMNAEASRPVTGHEGHNMSGSSSGTNQSETSTGHEGHDMSSMQGDSKQSMTAKTEHAMINVQGLCEICKERIEKAAKGVSGVTSASWDQKSKQLHLNFDPAKTNVDAISKAVAKVGHDTDKYKADKAVYDALPDCCKYKK</sequence>
<gene>
    <name evidence="6" type="ORF">KL86DYS1_31798</name>
</gene>
<dbReference type="Pfam" id="PF25869">
    <property type="entry name" value="3HB_CusB"/>
    <property type="match status" value="1"/>
</dbReference>